<dbReference type="CDD" id="cd14014">
    <property type="entry name" value="STKc_PknB_like"/>
    <property type="match status" value="1"/>
</dbReference>
<dbReference type="Pfam" id="PF00069">
    <property type="entry name" value="Pkinase"/>
    <property type="match status" value="1"/>
</dbReference>
<dbReference type="EMBL" id="JH993035">
    <property type="protein sequence ID" value="EKX39984.1"/>
    <property type="molecule type" value="Genomic_DNA"/>
</dbReference>
<evidence type="ECO:0000313" key="8">
    <source>
        <dbReference type="EMBL" id="EKX39984.1"/>
    </source>
</evidence>
<dbReference type="GO" id="GO:0005524">
    <property type="term" value="F:ATP binding"/>
    <property type="evidence" value="ECO:0007669"/>
    <property type="project" value="UniProtKB-UniRule"/>
</dbReference>
<keyword evidence="5 6" id="KW-0067">ATP-binding</keyword>
<dbReference type="AlphaFoldDB" id="L1IVR3"/>
<dbReference type="Proteomes" id="UP000011087">
    <property type="component" value="Unassembled WGS sequence"/>
</dbReference>
<dbReference type="RefSeq" id="XP_005826964.1">
    <property type="nucleotide sequence ID" value="XM_005826907.1"/>
</dbReference>
<dbReference type="InterPro" id="IPR017441">
    <property type="entry name" value="Protein_kinase_ATP_BS"/>
</dbReference>
<evidence type="ECO:0000313" key="10">
    <source>
        <dbReference type="Proteomes" id="UP000011087"/>
    </source>
</evidence>
<evidence type="ECO:0000256" key="5">
    <source>
        <dbReference type="ARBA" id="ARBA00022840"/>
    </source>
</evidence>
<keyword evidence="10" id="KW-1185">Reference proteome</keyword>
<reference evidence="10" key="2">
    <citation type="submission" date="2012-11" db="EMBL/GenBank/DDBJ databases">
        <authorList>
            <person name="Kuo A."/>
            <person name="Curtis B.A."/>
            <person name="Tanifuji G."/>
            <person name="Burki F."/>
            <person name="Gruber A."/>
            <person name="Irimia M."/>
            <person name="Maruyama S."/>
            <person name="Arias M.C."/>
            <person name="Ball S.G."/>
            <person name="Gile G.H."/>
            <person name="Hirakawa Y."/>
            <person name="Hopkins J.F."/>
            <person name="Rensing S.A."/>
            <person name="Schmutz J."/>
            <person name="Symeonidi A."/>
            <person name="Elias M."/>
            <person name="Eveleigh R.J."/>
            <person name="Herman E.K."/>
            <person name="Klute M.J."/>
            <person name="Nakayama T."/>
            <person name="Obornik M."/>
            <person name="Reyes-Prieto A."/>
            <person name="Armbrust E.V."/>
            <person name="Aves S.J."/>
            <person name="Beiko R.G."/>
            <person name="Coutinho P."/>
            <person name="Dacks J.B."/>
            <person name="Durnford D.G."/>
            <person name="Fast N.M."/>
            <person name="Green B.R."/>
            <person name="Grisdale C."/>
            <person name="Hempe F."/>
            <person name="Henrissat B."/>
            <person name="Hoppner M.P."/>
            <person name="Ishida K.-I."/>
            <person name="Kim E."/>
            <person name="Koreny L."/>
            <person name="Kroth P.G."/>
            <person name="Liu Y."/>
            <person name="Malik S.-B."/>
            <person name="Maier U.G."/>
            <person name="McRose D."/>
            <person name="Mock T."/>
            <person name="Neilson J.A."/>
            <person name="Onodera N.T."/>
            <person name="Poole A.M."/>
            <person name="Pritham E.J."/>
            <person name="Richards T.A."/>
            <person name="Rocap G."/>
            <person name="Roy S.W."/>
            <person name="Sarai C."/>
            <person name="Schaack S."/>
            <person name="Shirato S."/>
            <person name="Slamovits C.H."/>
            <person name="Spencer D.F."/>
            <person name="Suzuki S."/>
            <person name="Worden A.Z."/>
            <person name="Zauner S."/>
            <person name="Barry K."/>
            <person name="Bell C."/>
            <person name="Bharti A.K."/>
            <person name="Crow J.A."/>
            <person name="Grimwood J."/>
            <person name="Kramer R."/>
            <person name="Lindquist E."/>
            <person name="Lucas S."/>
            <person name="Salamov A."/>
            <person name="McFadden G.I."/>
            <person name="Lane C.E."/>
            <person name="Keeling P.J."/>
            <person name="Gray M.W."/>
            <person name="Grigoriev I.V."/>
            <person name="Archibald J.M."/>
        </authorList>
    </citation>
    <scope>NUCLEOTIDE SEQUENCE</scope>
    <source>
        <strain evidence="10">CCMP2712</strain>
    </source>
</reference>
<keyword evidence="2" id="KW-0808">Transferase</keyword>
<dbReference type="InterPro" id="IPR011009">
    <property type="entry name" value="Kinase-like_dom_sf"/>
</dbReference>
<dbReference type="GO" id="GO:0004674">
    <property type="term" value="F:protein serine/threonine kinase activity"/>
    <property type="evidence" value="ECO:0007669"/>
    <property type="project" value="UniProtKB-KW"/>
</dbReference>
<keyword evidence="3 6" id="KW-0547">Nucleotide-binding</keyword>
<dbReference type="PANTHER" id="PTHR11584">
    <property type="entry name" value="SERINE/THREONINE PROTEIN KINASE"/>
    <property type="match status" value="1"/>
</dbReference>
<dbReference type="Gene3D" id="1.10.510.10">
    <property type="entry name" value="Transferase(Phosphotransferase) domain 1"/>
    <property type="match status" value="1"/>
</dbReference>
<dbReference type="HOGENOM" id="CLU_000288_63_0_1"/>
<evidence type="ECO:0000256" key="4">
    <source>
        <dbReference type="ARBA" id="ARBA00022777"/>
    </source>
</evidence>
<evidence type="ECO:0000259" key="7">
    <source>
        <dbReference type="PROSITE" id="PS50011"/>
    </source>
</evidence>
<gene>
    <name evidence="8" type="ORF">GUITHDRAFT_75963</name>
</gene>
<dbReference type="KEGG" id="gtt:GUITHDRAFT_75963"/>
<evidence type="ECO:0000256" key="6">
    <source>
        <dbReference type="PROSITE-ProRule" id="PRU10141"/>
    </source>
</evidence>
<dbReference type="PROSITE" id="PS00107">
    <property type="entry name" value="PROTEIN_KINASE_ATP"/>
    <property type="match status" value="1"/>
</dbReference>
<dbReference type="GeneID" id="17296672"/>
<dbReference type="SMART" id="SM00220">
    <property type="entry name" value="S_TKc"/>
    <property type="match status" value="1"/>
</dbReference>
<sequence length="206" mass="22766">MNNNKKFVLLARSVGKGAMGSVFEGRDPKNGNIVALKRCDGQEDKRGKVEAQNLEKIRSKNIVRFLGYGYHESHLYIAMDLVVGEDYESFLNKLKSPLTWMEASKDMRQVMQGMKAVHSLGIIHRDLKPANLMRKQNGDMVVVDFGTSKQVNAVSAACATMVGEFVGTPVYASPEQHKRAALTAACDVFSIGVIFVEALTKKLPFL</sequence>
<dbReference type="PaxDb" id="55529-EKX39984"/>
<evidence type="ECO:0000256" key="2">
    <source>
        <dbReference type="ARBA" id="ARBA00022679"/>
    </source>
</evidence>
<dbReference type="EnsemblProtists" id="EKX39984">
    <property type="protein sequence ID" value="EKX39984"/>
    <property type="gene ID" value="GUITHDRAFT_75963"/>
</dbReference>
<organism evidence="8">
    <name type="scientific">Guillardia theta (strain CCMP2712)</name>
    <name type="common">Cryptophyte</name>
    <dbReference type="NCBI Taxonomy" id="905079"/>
    <lineage>
        <taxon>Eukaryota</taxon>
        <taxon>Cryptophyceae</taxon>
        <taxon>Pyrenomonadales</taxon>
        <taxon>Geminigeraceae</taxon>
        <taxon>Guillardia</taxon>
    </lineage>
</organism>
<protein>
    <recommendedName>
        <fullName evidence="7">Protein kinase domain-containing protein</fullName>
    </recommendedName>
</protein>
<dbReference type="SUPFAM" id="SSF56112">
    <property type="entry name" value="Protein kinase-like (PK-like)"/>
    <property type="match status" value="1"/>
</dbReference>
<feature type="non-terminal residue" evidence="8">
    <location>
        <position position="206"/>
    </location>
</feature>
<name>L1IVR3_GUITC</name>
<dbReference type="PROSITE" id="PS50011">
    <property type="entry name" value="PROTEIN_KINASE_DOM"/>
    <property type="match status" value="1"/>
</dbReference>
<evidence type="ECO:0000313" key="9">
    <source>
        <dbReference type="EnsemblProtists" id="EKX39984"/>
    </source>
</evidence>
<feature type="domain" description="Protein kinase" evidence="7">
    <location>
        <begin position="8"/>
        <end position="206"/>
    </location>
</feature>
<dbReference type="InterPro" id="IPR000719">
    <property type="entry name" value="Prot_kinase_dom"/>
</dbReference>
<dbReference type="eggNOG" id="KOG0198">
    <property type="taxonomic scope" value="Eukaryota"/>
</dbReference>
<accession>L1IVR3</accession>
<evidence type="ECO:0000256" key="3">
    <source>
        <dbReference type="ARBA" id="ARBA00022741"/>
    </source>
</evidence>
<keyword evidence="1" id="KW-0723">Serine/threonine-protein kinase</keyword>
<keyword evidence="4" id="KW-0418">Kinase</keyword>
<dbReference type="STRING" id="905079.L1IVR3"/>
<proteinExistence type="predicted"/>
<dbReference type="OrthoDB" id="544350at2759"/>
<dbReference type="PANTHER" id="PTHR11584:SF369">
    <property type="entry name" value="MITOGEN-ACTIVATED PROTEIN KINASE KINASE KINASE 19-RELATED"/>
    <property type="match status" value="1"/>
</dbReference>
<feature type="binding site" evidence="6">
    <location>
        <position position="37"/>
    </location>
    <ligand>
        <name>ATP</name>
        <dbReference type="ChEBI" id="CHEBI:30616"/>
    </ligand>
</feature>
<evidence type="ECO:0000256" key="1">
    <source>
        <dbReference type="ARBA" id="ARBA00022527"/>
    </source>
</evidence>
<reference evidence="9" key="3">
    <citation type="submission" date="2016-03" db="UniProtKB">
        <authorList>
            <consortium name="EnsemblProtists"/>
        </authorList>
    </citation>
    <scope>IDENTIFICATION</scope>
</reference>
<reference evidence="8 10" key="1">
    <citation type="journal article" date="2012" name="Nature">
        <title>Algal genomes reveal evolutionary mosaicism and the fate of nucleomorphs.</title>
        <authorList>
            <consortium name="DOE Joint Genome Institute"/>
            <person name="Curtis B.A."/>
            <person name="Tanifuji G."/>
            <person name="Burki F."/>
            <person name="Gruber A."/>
            <person name="Irimia M."/>
            <person name="Maruyama S."/>
            <person name="Arias M.C."/>
            <person name="Ball S.G."/>
            <person name="Gile G.H."/>
            <person name="Hirakawa Y."/>
            <person name="Hopkins J.F."/>
            <person name="Kuo A."/>
            <person name="Rensing S.A."/>
            <person name="Schmutz J."/>
            <person name="Symeonidi A."/>
            <person name="Elias M."/>
            <person name="Eveleigh R.J."/>
            <person name="Herman E.K."/>
            <person name="Klute M.J."/>
            <person name="Nakayama T."/>
            <person name="Obornik M."/>
            <person name="Reyes-Prieto A."/>
            <person name="Armbrust E.V."/>
            <person name="Aves S.J."/>
            <person name="Beiko R.G."/>
            <person name="Coutinho P."/>
            <person name="Dacks J.B."/>
            <person name="Durnford D.G."/>
            <person name="Fast N.M."/>
            <person name="Green B.R."/>
            <person name="Grisdale C.J."/>
            <person name="Hempel F."/>
            <person name="Henrissat B."/>
            <person name="Hoppner M.P."/>
            <person name="Ishida K."/>
            <person name="Kim E."/>
            <person name="Koreny L."/>
            <person name="Kroth P.G."/>
            <person name="Liu Y."/>
            <person name="Malik S.B."/>
            <person name="Maier U.G."/>
            <person name="McRose D."/>
            <person name="Mock T."/>
            <person name="Neilson J.A."/>
            <person name="Onodera N.T."/>
            <person name="Poole A.M."/>
            <person name="Pritham E.J."/>
            <person name="Richards T.A."/>
            <person name="Rocap G."/>
            <person name="Roy S.W."/>
            <person name="Sarai C."/>
            <person name="Schaack S."/>
            <person name="Shirato S."/>
            <person name="Slamovits C.H."/>
            <person name="Spencer D.F."/>
            <person name="Suzuki S."/>
            <person name="Worden A.Z."/>
            <person name="Zauner S."/>
            <person name="Barry K."/>
            <person name="Bell C."/>
            <person name="Bharti A.K."/>
            <person name="Crow J.A."/>
            <person name="Grimwood J."/>
            <person name="Kramer R."/>
            <person name="Lindquist E."/>
            <person name="Lucas S."/>
            <person name="Salamov A."/>
            <person name="McFadden G.I."/>
            <person name="Lane C.E."/>
            <person name="Keeling P.J."/>
            <person name="Gray M.W."/>
            <person name="Grigoriev I.V."/>
            <person name="Archibald J.M."/>
        </authorList>
    </citation>
    <scope>NUCLEOTIDE SEQUENCE</scope>
    <source>
        <strain evidence="8 10">CCMP2712</strain>
    </source>
</reference>